<proteinExistence type="predicted"/>
<feature type="region of interest" description="Disordered" evidence="1">
    <location>
        <begin position="105"/>
        <end position="128"/>
    </location>
</feature>
<dbReference type="OrthoDB" id="5344095at2"/>
<dbReference type="InterPro" id="IPR020483">
    <property type="entry name" value="Uncharacterised_YgbA"/>
</dbReference>
<dbReference type="EMBL" id="FNCY01000001">
    <property type="protein sequence ID" value="SDG68615.1"/>
    <property type="molecule type" value="Genomic_DNA"/>
</dbReference>
<dbReference type="NCBIfam" id="NF007714">
    <property type="entry name" value="PRK10410.1-2"/>
    <property type="match status" value="1"/>
</dbReference>
<keyword evidence="3" id="KW-1185">Reference proteome</keyword>
<evidence type="ECO:0000256" key="1">
    <source>
        <dbReference type="SAM" id="MobiDB-lite"/>
    </source>
</evidence>
<evidence type="ECO:0000313" key="3">
    <source>
        <dbReference type="Proteomes" id="UP000198607"/>
    </source>
</evidence>
<protein>
    <submittedName>
        <fullName evidence="2">Nitrous oxide-stimulated promoter</fullName>
    </submittedName>
</protein>
<sequence>MSGFRTDKRFIRRARELKTIAAMLRLYCRAHHDTQDALCSACSDLLDYAERRLQRCPFGDAKPTCNKCLVHCYAASRREQVRVVMRWAGPRMLRHHPIMGIRHLIDGRRPTPSLPDKKARKTDTSADD</sequence>
<dbReference type="STRING" id="83767.SAMN05660652_00451"/>
<name>A0A1G7W9F8_9RHOO</name>
<organism evidence="2 3">
    <name type="scientific">Propionivibrio dicarboxylicus</name>
    <dbReference type="NCBI Taxonomy" id="83767"/>
    <lineage>
        <taxon>Bacteria</taxon>
        <taxon>Pseudomonadati</taxon>
        <taxon>Pseudomonadota</taxon>
        <taxon>Betaproteobacteria</taxon>
        <taxon>Rhodocyclales</taxon>
        <taxon>Rhodocyclaceae</taxon>
        <taxon>Propionivibrio</taxon>
    </lineage>
</organism>
<evidence type="ECO:0000313" key="2">
    <source>
        <dbReference type="EMBL" id="SDG68615.1"/>
    </source>
</evidence>
<dbReference type="Pfam" id="PF11756">
    <property type="entry name" value="YgbA_NO"/>
    <property type="match status" value="1"/>
</dbReference>
<gene>
    <name evidence="2" type="ORF">SAMN05660652_00451</name>
</gene>
<reference evidence="2 3" key="1">
    <citation type="submission" date="2016-10" db="EMBL/GenBank/DDBJ databases">
        <authorList>
            <person name="de Groot N.N."/>
        </authorList>
    </citation>
    <scope>NUCLEOTIDE SEQUENCE [LARGE SCALE GENOMIC DNA]</scope>
    <source>
        <strain evidence="2 3">DSM 5885</strain>
    </source>
</reference>
<dbReference type="Proteomes" id="UP000198607">
    <property type="component" value="Unassembled WGS sequence"/>
</dbReference>
<dbReference type="RefSeq" id="WP_091932651.1">
    <property type="nucleotide sequence ID" value="NZ_FNCY01000001.1"/>
</dbReference>
<dbReference type="AlphaFoldDB" id="A0A1G7W9F8"/>
<accession>A0A1G7W9F8</accession>